<protein>
    <submittedName>
        <fullName evidence="1">Uncharacterized protein</fullName>
    </submittedName>
</protein>
<sequence length="140" mass="15796">MTFFRSHPDWQNISKDCQVQQVRVFYLAKAVPIRNLRPPMNPEGPALQESLHAHIDFPELVCEQKDAEKHSKCAQVDDGPFDTGLHTRKGLISTHKRTSGFVPFQRNGRHAFNQTASILPTVSRLLIADLSDPTGHNQQS</sequence>
<dbReference type="AlphaFoldDB" id="A0A7I4CNW6"/>
<proteinExistence type="predicted"/>
<dbReference type="EMBL" id="ABEU02000024">
    <property type="status" value="NOT_ANNOTATED_CDS"/>
    <property type="molecule type" value="Genomic_DNA"/>
</dbReference>
<evidence type="ECO:0000313" key="2">
    <source>
        <dbReference type="Proteomes" id="UP000006727"/>
    </source>
</evidence>
<dbReference type="Gramene" id="Pp3c24_4360V3.1">
    <property type="protein sequence ID" value="Pp3c24_4360V3.1"/>
    <property type="gene ID" value="Pp3c24_4360"/>
</dbReference>
<keyword evidence="2" id="KW-1185">Reference proteome</keyword>
<evidence type="ECO:0000313" key="1">
    <source>
        <dbReference type="EnsemblPlants" id="Pp3c24_4360V3.1"/>
    </source>
</evidence>
<reference evidence="1 2" key="2">
    <citation type="journal article" date="2018" name="Plant J.">
        <title>The Physcomitrella patens chromosome-scale assembly reveals moss genome structure and evolution.</title>
        <authorList>
            <person name="Lang D."/>
            <person name="Ullrich K.K."/>
            <person name="Murat F."/>
            <person name="Fuchs J."/>
            <person name="Jenkins J."/>
            <person name="Haas F.B."/>
            <person name="Piednoel M."/>
            <person name="Gundlach H."/>
            <person name="Van Bel M."/>
            <person name="Meyberg R."/>
            <person name="Vives C."/>
            <person name="Morata J."/>
            <person name="Symeonidi A."/>
            <person name="Hiss M."/>
            <person name="Muchero W."/>
            <person name="Kamisugi Y."/>
            <person name="Saleh O."/>
            <person name="Blanc G."/>
            <person name="Decker E.L."/>
            <person name="van Gessel N."/>
            <person name="Grimwood J."/>
            <person name="Hayes R.D."/>
            <person name="Graham S.W."/>
            <person name="Gunter L.E."/>
            <person name="McDaniel S.F."/>
            <person name="Hoernstein S.N.W."/>
            <person name="Larsson A."/>
            <person name="Li F.W."/>
            <person name="Perroud P.F."/>
            <person name="Phillips J."/>
            <person name="Ranjan P."/>
            <person name="Rokshar D.S."/>
            <person name="Rothfels C.J."/>
            <person name="Schneider L."/>
            <person name="Shu S."/>
            <person name="Stevenson D.W."/>
            <person name="Thummler F."/>
            <person name="Tillich M."/>
            <person name="Villarreal Aguilar J.C."/>
            <person name="Widiez T."/>
            <person name="Wong G.K."/>
            <person name="Wymore A."/>
            <person name="Zhang Y."/>
            <person name="Zimmer A.D."/>
            <person name="Quatrano R.S."/>
            <person name="Mayer K.F.X."/>
            <person name="Goodstein D."/>
            <person name="Casacuberta J.M."/>
            <person name="Vandepoele K."/>
            <person name="Reski R."/>
            <person name="Cuming A.C."/>
            <person name="Tuskan G.A."/>
            <person name="Maumus F."/>
            <person name="Salse J."/>
            <person name="Schmutz J."/>
            <person name="Rensing S.A."/>
        </authorList>
    </citation>
    <scope>NUCLEOTIDE SEQUENCE [LARGE SCALE GENOMIC DNA]</scope>
    <source>
        <strain evidence="1 2">cv. Gransden 2004</strain>
    </source>
</reference>
<accession>A0A7I4CNW6</accession>
<organism evidence="1 2">
    <name type="scientific">Physcomitrium patens</name>
    <name type="common">Spreading-leaved earth moss</name>
    <name type="synonym">Physcomitrella patens</name>
    <dbReference type="NCBI Taxonomy" id="3218"/>
    <lineage>
        <taxon>Eukaryota</taxon>
        <taxon>Viridiplantae</taxon>
        <taxon>Streptophyta</taxon>
        <taxon>Embryophyta</taxon>
        <taxon>Bryophyta</taxon>
        <taxon>Bryophytina</taxon>
        <taxon>Bryopsida</taxon>
        <taxon>Funariidae</taxon>
        <taxon>Funariales</taxon>
        <taxon>Funariaceae</taxon>
        <taxon>Physcomitrium</taxon>
    </lineage>
</organism>
<name>A0A7I4CNW6_PHYPA</name>
<dbReference type="Proteomes" id="UP000006727">
    <property type="component" value="Chromosome 24"/>
</dbReference>
<dbReference type="InParanoid" id="A0A7I4CNW6"/>
<reference evidence="1" key="3">
    <citation type="submission" date="2020-12" db="UniProtKB">
        <authorList>
            <consortium name="EnsemblPlants"/>
        </authorList>
    </citation>
    <scope>IDENTIFICATION</scope>
</reference>
<dbReference type="EnsemblPlants" id="Pp3c24_4360V3.1">
    <property type="protein sequence ID" value="Pp3c24_4360V3.1"/>
    <property type="gene ID" value="Pp3c24_4360"/>
</dbReference>
<reference evidence="1 2" key="1">
    <citation type="journal article" date="2008" name="Science">
        <title>The Physcomitrella genome reveals evolutionary insights into the conquest of land by plants.</title>
        <authorList>
            <person name="Rensing S."/>
            <person name="Lang D."/>
            <person name="Zimmer A."/>
            <person name="Terry A."/>
            <person name="Salamov A."/>
            <person name="Shapiro H."/>
            <person name="Nishiyama T."/>
            <person name="Perroud P.-F."/>
            <person name="Lindquist E."/>
            <person name="Kamisugi Y."/>
            <person name="Tanahashi T."/>
            <person name="Sakakibara K."/>
            <person name="Fujita T."/>
            <person name="Oishi K."/>
            <person name="Shin-I T."/>
            <person name="Kuroki Y."/>
            <person name="Toyoda A."/>
            <person name="Suzuki Y."/>
            <person name="Hashimoto A."/>
            <person name="Yamaguchi K."/>
            <person name="Sugano A."/>
            <person name="Kohara Y."/>
            <person name="Fujiyama A."/>
            <person name="Anterola A."/>
            <person name="Aoki S."/>
            <person name="Ashton N."/>
            <person name="Barbazuk W.B."/>
            <person name="Barker E."/>
            <person name="Bennetzen J."/>
            <person name="Bezanilla M."/>
            <person name="Blankenship R."/>
            <person name="Cho S.H."/>
            <person name="Dutcher S."/>
            <person name="Estelle M."/>
            <person name="Fawcett J.A."/>
            <person name="Gundlach H."/>
            <person name="Hanada K."/>
            <person name="Heyl A."/>
            <person name="Hicks K.A."/>
            <person name="Hugh J."/>
            <person name="Lohr M."/>
            <person name="Mayer K."/>
            <person name="Melkozernov A."/>
            <person name="Murata T."/>
            <person name="Nelson D."/>
            <person name="Pils B."/>
            <person name="Prigge M."/>
            <person name="Reiss B."/>
            <person name="Renner T."/>
            <person name="Rombauts S."/>
            <person name="Rushton P."/>
            <person name="Sanderfoot A."/>
            <person name="Schween G."/>
            <person name="Shiu S.-H."/>
            <person name="Stueber K."/>
            <person name="Theodoulou F.L."/>
            <person name="Tu H."/>
            <person name="Van de Peer Y."/>
            <person name="Verrier P.J."/>
            <person name="Waters E."/>
            <person name="Wood A."/>
            <person name="Yang L."/>
            <person name="Cove D."/>
            <person name="Cuming A."/>
            <person name="Hasebe M."/>
            <person name="Lucas S."/>
            <person name="Mishler D.B."/>
            <person name="Reski R."/>
            <person name="Grigoriev I."/>
            <person name="Quatrano R.S."/>
            <person name="Boore J.L."/>
        </authorList>
    </citation>
    <scope>NUCLEOTIDE SEQUENCE [LARGE SCALE GENOMIC DNA]</scope>
    <source>
        <strain evidence="1 2">cv. Gransden 2004</strain>
    </source>
</reference>